<evidence type="ECO:0000313" key="1">
    <source>
        <dbReference type="EMBL" id="KAK4374843.1"/>
    </source>
</evidence>
<accession>A0AAE1VLK2</accession>
<name>A0AAE1VLK2_9SOLA</name>
<dbReference type="Proteomes" id="UP001291623">
    <property type="component" value="Unassembled WGS sequence"/>
</dbReference>
<comment type="caution">
    <text evidence="1">The sequence shown here is derived from an EMBL/GenBank/DDBJ whole genome shotgun (WGS) entry which is preliminary data.</text>
</comment>
<sequence length="70" mass="7996">MTVIENFTLFPRRRLQAEYLSQKLKGERVFQHRDGFALCNIQSVSLVIPRFFAAATDDSLVLLLHGCVNT</sequence>
<proteinExistence type="predicted"/>
<dbReference type="AlphaFoldDB" id="A0AAE1VLK2"/>
<keyword evidence="2" id="KW-1185">Reference proteome</keyword>
<dbReference type="EMBL" id="JAVYJV010000003">
    <property type="protein sequence ID" value="KAK4374843.1"/>
    <property type="molecule type" value="Genomic_DNA"/>
</dbReference>
<protein>
    <submittedName>
        <fullName evidence="1">Uncharacterized protein</fullName>
    </submittedName>
</protein>
<reference evidence="1" key="1">
    <citation type="submission" date="2023-12" db="EMBL/GenBank/DDBJ databases">
        <title>Genome assembly of Anisodus tanguticus.</title>
        <authorList>
            <person name="Wang Y.-J."/>
        </authorList>
    </citation>
    <scope>NUCLEOTIDE SEQUENCE</scope>
    <source>
        <strain evidence="1">KB-2021</strain>
        <tissue evidence="1">Leaf</tissue>
    </source>
</reference>
<evidence type="ECO:0000313" key="2">
    <source>
        <dbReference type="Proteomes" id="UP001291623"/>
    </source>
</evidence>
<gene>
    <name evidence="1" type="ORF">RND71_005520</name>
</gene>
<organism evidence="1 2">
    <name type="scientific">Anisodus tanguticus</name>
    <dbReference type="NCBI Taxonomy" id="243964"/>
    <lineage>
        <taxon>Eukaryota</taxon>
        <taxon>Viridiplantae</taxon>
        <taxon>Streptophyta</taxon>
        <taxon>Embryophyta</taxon>
        <taxon>Tracheophyta</taxon>
        <taxon>Spermatophyta</taxon>
        <taxon>Magnoliopsida</taxon>
        <taxon>eudicotyledons</taxon>
        <taxon>Gunneridae</taxon>
        <taxon>Pentapetalae</taxon>
        <taxon>asterids</taxon>
        <taxon>lamiids</taxon>
        <taxon>Solanales</taxon>
        <taxon>Solanaceae</taxon>
        <taxon>Solanoideae</taxon>
        <taxon>Hyoscyameae</taxon>
        <taxon>Anisodus</taxon>
    </lineage>
</organism>